<gene>
    <name evidence="3" type="ORF">OOT00_01995</name>
</gene>
<keyword evidence="1" id="KW-0175">Coiled coil</keyword>
<keyword evidence="4" id="KW-1185">Reference proteome</keyword>
<keyword evidence="2" id="KW-0812">Transmembrane</keyword>
<dbReference type="CDD" id="cd14686">
    <property type="entry name" value="bZIP"/>
    <property type="match status" value="1"/>
</dbReference>
<evidence type="ECO:0000256" key="1">
    <source>
        <dbReference type="SAM" id="Coils"/>
    </source>
</evidence>
<dbReference type="Proteomes" id="UP001209681">
    <property type="component" value="Unassembled WGS sequence"/>
</dbReference>
<evidence type="ECO:0000313" key="4">
    <source>
        <dbReference type="Proteomes" id="UP001209681"/>
    </source>
</evidence>
<protein>
    <submittedName>
        <fullName evidence="3">Uncharacterized protein</fullName>
    </submittedName>
</protein>
<dbReference type="RefSeq" id="WP_265423615.1">
    <property type="nucleotide sequence ID" value="NZ_JAPFPW010000001.1"/>
</dbReference>
<comment type="caution">
    <text evidence="3">The sequence shown here is derived from an EMBL/GenBank/DDBJ whole genome shotgun (WGS) entry which is preliminary data.</text>
</comment>
<keyword evidence="2" id="KW-1133">Transmembrane helix</keyword>
<sequence>MEDLQRDMGRLITEHSKSPSKEDSPREKWSLLLVGSRGRIVRLHLGWGLAVGFAVCFLAVLLVIGFWRFPDFGWPVSEKQALHQSLQMEMDALRRENQRLMARLAALEVVMSDHAAGQYQPDERGRETEKPVEEVTDRMPVDVEIDKRGAAESLPGLPQVDIAFPKVALDSYQAGMQDGVYRVSFNIRNVRNDAGVSGHIISVLVPEDATAPYPASPAMQVYQGRPAEPQQGQFFSIRNFKDVRLRFGALDPGRYLANRIFVFNEAGDLLHVEEFQVVQSPL</sequence>
<organism evidence="3 4">
    <name type="scientific">Desulfobotulus pelophilus</name>
    <dbReference type="NCBI Taxonomy" id="2823377"/>
    <lineage>
        <taxon>Bacteria</taxon>
        <taxon>Pseudomonadati</taxon>
        <taxon>Thermodesulfobacteriota</taxon>
        <taxon>Desulfobacteria</taxon>
        <taxon>Desulfobacterales</taxon>
        <taxon>Desulfobacteraceae</taxon>
        <taxon>Desulfobotulus</taxon>
    </lineage>
</organism>
<feature type="transmembrane region" description="Helical" evidence="2">
    <location>
        <begin position="45"/>
        <end position="67"/>
    </location>
</feature>
<feature type="coiled-coil region" evidence="1">
    <location>
        <begin position="76"/>
        <end position="110"/>
    </location>
</feature>
<evidence type="ECO:0000313" key="3">
    <source>
        <dbReference type="EMBL" id="MCW7752755.1"/>
    </source>
</evidence>
<accession>A0ABT3N5M0</accession>
<name>A0ABT3N5M0_9BACT</name>
<dbReference type="EMBL" id="JAPFPW010000001">
    <property type="protein sequence ID" value="MCW7752755.1"/>
    <property type="molecule type" value="Genomic_DNA"/>
</dbReference>
<reference evidence="3 4" key="1">
    <citation type="submission" date="2022-11" db="EMBL/GenBank/DDBJ databases">
        <title>Desulfobotulus tamanensis H1 sp. nov. - anaerobic, alkaliphilic, sulphate reducing bacterium isolated from terrestrial mud volcano.</title>
        <authorList>
            <person name="Frolova A."/>
            <person name="Merkel A.Y."/>
            <person name="Slobodkin A.I."/>
        </authorList>
    </citation>
    <scope>NUCLEOTIDE SEQUENCE [LARGE SCALE GENOMIC DNA]</scope>
    <source>
        <strain evidence="3 4">H1</strain>
    </source>
</reference>
<proteinExistence type="predicted"/>
<keyword evidence="2" id="KW-0472">Membrane</keyword>
<evidence type="ECO:0000256" key="2">
    <source>
        <dbReference type="SAM" id="Phobius"/>
    </source>
</evidence>